<reference evidence="3" key="1">
    <citation type="journal article" date="2020" name="Stud. Mycol.">
        <title>101 Dothideomycetes genomes: A test case for predicting lifestyles and emergence of pathogens.</title>
        <authorList>
            <person name="Haridas S."/>
            <person name="Albert R."/>
            <person name="Binder M."/>
            <person name="Bloem J."/>
            <person name="LaButti K."/>
            <person name="Salamov A."/>
            <person name="Andreopoulos B."/>
            <person name="Baker S."/>
            <person name="Barry K."/>
            <person name="Bills G."/>
            <person name="Bluhm B."/>
            <person name="Cannon C."/>
            <person name="Castanera R."/>
            <person name="Culley D."/>
            <person name="Daum C."/>
            <person name="Ezra D."/>
            <person name="Gonzalez J."/>
            <person name="Henrissat B."/>
            <person name="Kuo A."/>
            <person name="Liang C."/>
            <person name="Lipzen A."/>
            <person name="Lutzoni F."/>
            <person name="Magnuson J."/>
            <person name="Mondo S."/>
            <person name="Nolan M."/>
            <person name="Ohm R."/>
            <person name="Pangilinan J."/>
            <person name="Park H.-J."/>
            <person name="Ramirez L."/>
            <person name="Alfaro M."/>
            <person name="Sun H."/>
            <person name="Tritt A."/>
            <person name="Yoshinaga Y."/>
            <person name="Zwiers L.-H."/>
            <person name="Turgeon B."/>
            <person name="Goodwin S."/>
            <person name="Spatafora J."/>
            <person name="Crous P."/>
            <person name="Grigoriev I."/>
        </authorList>
    </citation>
    <scope>NUCLEOTIDE SEQUENCE [LARGE SCALE GENOMIC DNA]</scope>
    <source>
        <strain evidence="3">CECT 20119</strain>
    </source>
</reference>
<sequence>MSGVLRAGRPVLAATESTWLLTVKCSMSRCSCRGRHGSGSHHTLTIGDDPTKHSLSPRKRKSGVVAMQEI</sequence>
<name>A0A6A6GII7_9PEZI</name>
<evidence type="ECO:0000313" key="2">
    <source>
        <dbReference type="EMBL" id="KAF2225273.1"/>
    </source>
</evidence>
<organism evidence="2 3">
    <name type="scientific">Elsinoe ampelina</name>
    <dbReference type="NCBI Taxonomy" id="302913"/>
    <lineage>
        <taxon>Eukaryota</taxon>
        <taxon>Fungi</taxon>
        <taxon>Dikarya</taxon>
        <taxon>Ascomycota</taxon>
        <taxon>Pezizomycotina</taxon>
        <taxon>Dothideomycetes</taxon>
        <taxon>Dothideomycetidae</taxon>
        <taxon>Myriangiales</taxon>
        <taxon>Elsinoaceae</taxon>
        <taxon>Elsinoe</taxon>
    </lineage>
</organism>
<gene>
    <name evidence="2" type="ORF">BDZ85DRAFT_259930</name>
</gene>
<dbReference type="AlphaFoldDB" id="A0A6A6GII7"/>
<accession>A0A6A6GII7</accession>
<evidence type="ECO:0000256" key="1">
    <source>
        <dbReference type="SAM" id="MobiDB-lite"/>
    </source>
</evidence>
<evidence type="ECO:0000313" key="3">
    <source>
        <dbReference type="Proteomes" id="UP000799538"/>
    </source>
</evidence>
<keyword evidence="3" id="KW-1185">Reference proteome</keyword>
<dbReference type="EMBL" id="ML992504">
    <property type="protein sequence ID" value="KAF2225273.1"/>
    <property type="molecule type" value="Genomic_DNA"/>
</dbReference>
<feature type="region of interest" description="Disordered" evidence="1">
    <location>
        <begin position="35"/>
        <end position="70"/>
    </location>
</feature>
<proteinExistence type="predicted"/>
<dbReference type="Proteomes" id="UP000799538">
    <property type="component" value="Unassembled WGS sequence"/>
</dbReference>
<protein>
    <submittedName>
        <fullName evidence="2">Uncharacterized protein</fullName>
    </submittedName>
</protein>